<keyword evidence="7" id="KW-1185">Reference proteome</keyword>
<dbReference type="SUPFAM" id="SSF52743">
    <property type="entry name" value="Subtilisin-like"/>
    <property type="match status" value="1"/>
</dbReference>
<evidence type="ECO:0000313" key="7">
    <source>
        <dbReference type="Proteomes" id="UP000475862"/>
    </source>
</evidence>
<proteinExistence type="inferred from homology"/>
<dbReference type="PROSITE" id="PS00136">
    <property type="entry name" value="SUBTILASE_ASP"/>
    <property type="match status" value="1"/>
</dbReference>
<dbReference type="GO" id="GO:0043005">
    <property type="term" value="C:neuron projection"/>
    <property type="evidence" value="ECO:0007669"/>
    <property type="project" value="TreeGrafter"/>
</dbReference>
<organism evidence="6 7">
    <name type="scientific">Aphis glycines</name>
    <name type="common">Soybean aphid</name>
    <dbReference type="NCBI Taxonomy" id="307491"/>
    <lineage>
        <taxon>Eukaryota</taxon>
        <taxon>Metazoa</taxon>
        <taxon>Ecdysozoa</taxon>
        <taxon>Arthropoda</taxon>
        <taxon>Hexapoda</taxon>
        <taxon>Insecta</taxon>
        <taxon>Pterygota</taxon>
        <taxon>Neoptera</taxon>
        <taxon>Paraneoptera</taxon>
        <taxon>Hemiptera</taxon>
        <taxon>Sternorrhyncha</taxon>
        <taxon>Aphidomorpha</taxon>
        <taxon>Aphidoidea</taxon>
        <taxon>Aphididae</taxon>
        <taxon>Aphidini</taxon>
        <taxon>Aphis</taxon>
        <taxon>Aphis</taxon>
    </lineage>
</organism>
<keyword evidence="3" id="KW-0720">Serine protease</keyword>
<sequence>MDRRNEAITRSERKNDNAQLRYHGVHTCVCDDCRYVHYDMVDGIPNVYKVRREDHPEIHHEPFHNMTNVLKQNNKVNWAKQGFSKNLYKRVPTDVRSRYERYFNDEFWNLQWYEQDYRNNYKNEMALDMNLVPVYEELKFTGKGIRVAIIDDGIEYTHDDLKDNYDEEISINLNWNKKDPMPRYEDPTNSHGTRCAGEIAMAANNKKCGVGVAYNAKIGDYKRL</sequence>
<evidence type="ECO:0000313" key="6">
    <source>
        <dbReference type="EMBL" id="KAE9538841.1"/>
    </source>
</evidence>
<dbReference type="PROSITE" id="PS00137">
    <property type="entry name" value="SUBTILASE_HIS"/>
    <property type="match status" value="1"/>
</dbReference>
<name>A0A6G0TU35_APHGL</name>
<dbReference type="EMBL" id="VYZN01000015">
    <property type="protein sequence ID" value="KAE9538841.1"/>
    <property type="molecule type" value="Genomic_DNA"/>
</dbReference>
<comment type="similarity">
    <text evidence="4">Belongs to the peptidase S8 family.</text>
</comment>
<evidence type="ECO:0000256" key="2">
    <source>
        <dbReference type="ARBA" id="ARBA00022801"/>
    </source>
</evidence>
<comment type="caution">
    <text evidence="4">Lacks conserved residue(s) required for the propagation of feature annotation.</text>
</comment>
<dbReference type="AlphaFoldDB" id="A0A6G0TU35"/>
<evidence type="ECO:0000256" key="1">
    <source>
        <dbReference type="ARBA" id="ARBA00022670"/>
    </source>
</evidence>
<dbReference type="GO" id="GO:0004252">
    <property type="term" value="F:serine-type endopeptidase activity"/>
    <property type="evidence" value="ECO:0007669"/>
    <property type="project" value="InterPro"/>
</dbReference>
<dbReference type="InterPro" id="IPR023827">
    <property type="entry name" value="Peptidase_S8_Asp-AS"/>
</dbReference>
<gene>
    <name evidence="6" type="ORF">AGLY_005423</name>
</gene>
<dbReference type="Pfam" id="PF00082">
    <property type="entry name" value="Peptidase_S8"/>
    <property type="match status" value="1"/>
</dbReference>
<dbReference type="InterPro" id="IPR036852">
    <property type="entry name" value="Peptidase_S8/S53_dom_sf"/>
</dbReference>
<evidence type="ECO:0000256" key="4">
    <source>
        <dbReference type="PROSITE-ProRule" id="PRU01240"/>
    </source>
</evidence>
<dbReference type="GO" id="GO:0016486">
    <property type="term" value="P:peptide hormone processing"/>
    <property type="evidence" value="ECO:0007669"/>
    <property type="project" value="TreeGrafter"/>
</dbReference>
<dbReference type="Proteomes" id="UP000475862">
    <property type="component" value="Unassembled WGS sequence"/>
</dbReference>
<evidence type="ECO:0000256" key="3">
    <source>
        <dbReference type="ARBA" id="ARBA00022825"/>
    </source>
</evidence>
<dbReference type="Gene3D" id="3.40.50.200">
    <property type="entry name" value="Peptidase S8/S53 domain"/>
    <property type="match status" value="1"/>
</dbReference>
<evidence type="ECO:0000259" key="5">
    <source>
        <dbReference type="Pfam" id="PF00082"/>
    </source>
</evidence>
<dbReference type="PRINTS" id="PR00723">
    <property type="entry name" value="SUBTILISIN"/>
</dbReference>
<dbReference type="InterPro" id="IPR022398">
    <property type="entry name" value="Peptidase_S8_His-AS"/>
</dbReference>
<reference evidence="6 7" key="1">
    <citation type="submission" date="2019-08" db="EMBL/GenBank/DDBJ databases">
        <title>The genome of the soybean aphid Biotype 1, its phylome, world population structure and adaptation to the North American continent.</title>
        <authorList>
            <person name="Giordano R."/>
            <person name="Donthu R.K."/>
            <person name="Hernandez A.G."/>
            <person name="Wright C.L."/>
            <person name="Zimin A.V."/>
        </authorList>
    </citation>
    <scope>NUCLEOTIDE SEQUENCE [LARGE SCALE GENOMIC DNA]</scope>
    <source>
        <tissue evidence="6">Whole aphids</tissue>
    </source>
</reference>
<feature type="domain" description="Peptidase S8/S53" evidence="5">
    <location>
        <begin position="142"/>
        <end position="222"/>
    </location>
</feature>
<dbReference type="GO" id="GO:0016020">
    <property type="term" value="C:membrane"/>
    <property type="evidence" value="ECO:0007669"/>
    <property type="project" value="TreeGrafter"/>
</dbReference>
<dbReference type="PANTHER" id="PTHR42884">
    <property type="entry name" value="PROPROTEIN CONVERTASE SUBTILISIN/KEXIN-RELATED"/>
    <property type="match status" value="1"/>
</dbReference>
<accession>A0A6G0TU35</accession>
<dbReference type="InterPro" id="IPR015500">
    <property type="entry name" value="Peptidase_S8_subtilisin-rel"/>
</dbReference>
<dbReference type="PROSITE" id="PS51892">
    <property type="entry name" value="SUBTILASE"/>
    <property type="match status" value="1"/>
</dbReference>
<dbReference type="OrthoDB" id="300641at2759"/>
<keyword evidence="1" id="KW-0645">Protease</keyword>
<keyword evidence="2" id="KW-0378">Hydrolase</keyword>
<comment type="caution">
    <text evidence="6">The sequence shown here is derived from an EMBL/GenBank/DDBJ whole genome shotgun (WGS) entry which is preliminary data.</text>
</comment>
<dbReference type="InterPro" id="IPR000209">
    <property type="entry name" value="Peptidase_S8/S53_dom"/>
</dbReference>
<protein>
    <recommendedName>
        <fullName evidence="5">Peptidase S8/S53 domain-containing protein</fullName>
    </recommendedName>
</protein>
<dbReference type="PANTHER" id="PTHR42884:SF14">
    <property type="entry name" value="NEUROENDOCRINE CONVERTASE 1"/>
    <property type="match status" value="1"/>
</dbReference>
<dbReference type="GO" id="GO:0005615">
    <property type="term" value="C:extracellular space"/>
    <property type="evidence" value="ECO:0007669"/>
    <property type="project" value="TreeGrafter"/>
</dbReference>